<protein>
    <recommendedName>
        <fullName evidence="5 9">Hydroxymethylbilane synthase</fullName>
        <ecNumber evidence="5 9">2.5.1.61</ecNumber>
    </recommendedName>
</protein>
<comment type="subunit">
    <text evidence="4">Monomer.</text>
</comment>
<dbReference type="GO" id="GO:0006783">
    <property type="term" value="P:heme biosynthetic process"/>
    <property type="evidence" value="ECO:0007669"/>
    <property type="project" value="TreeGrafter"/>
</dbReference>
<comment type="caution">
    <text evidence="12">The sequence shown here is derived from an EMBL/GenBank/DDBJ whole genome shotgun (WGS) entry which is preliminary data.</text>
</comment>
<evidence type="ECO:0000256" key="5">
    <source>
        <dbReference type="ARBA" id="ARBA00012655"/>
    </source>
</evidence>
<dbReference type="GO" id="GO:0004418">
    <property type="term" value="F:hydroxymethylbilane synthase activity"/>
    <property type="evidence" value="ECO:0007669"/>
    <property type="project" value="UniProtKB-UniRule"/>
</dbReference>
<dbReference type="Pfam" id="PF03900">
    <property type="entry name" value="Porphobil_deamC"/>
    <property type="match status" value="1"/>
</dbReference>
<dbReference type="Gene3D" id="3.30.160.40">
    <property type="entry name" value="Porphobilinogen deaminase, C-terminal domain"/>
    <property type="match status" value="1"/>
</dbReference>
<keyword evidence="7" id="KW-0627">Porphyrin biosynthesis</keyword>
<evidence type="ECO:0000256" key="4">
    <source>
        <dbReference type="ARBA" id="ARBA00011245"/>
    </source>
</evidence>
<evidence type="ECO:0000313" key="13">
    <source>
        <dbReference type="Proteomes" id="UP000175971"/>
    </source>
</evidence>
<evidence type="ECO:0000259" key="11">
    <source>
        <dbReference type="Pfam" id="PF03900"/>
    </source>
</evidence>
<dbReference type="PRINTS" id="PR00151">
    <property type="entry name" value="PORPHBDMNASE"/>
</dbReference>
<dbReference type="OrthoDB" id="9810298at2"/>
<keyword evidence="6" id="KW-0808">Transferase</keyword>
<dbReference type="SUPFAM" id="SSF54782">
    <property type="entry name" value="Porphobilinogen deaminase (hydroxymethylbilane synthase), C-terminal domain"/>
    <property type="match status" value="1"/>
</dbReference>
<dbReference type="NCBIfam" id="TIGR00212">
    <property type="entry name" value="hemC"/>
    <property type="match status" value="1"/>
</dbReference>
<gene>
    <name evidence="12" type="ORF">AN221_43045</name>
</gene>
<evidence type="ECO:0000256" key="2">
    <source>
        <dbReference type="ARBA" id="ARBA00002869"/>
    </source>
</evidence>
<dbReference type="PANTHER" id="PTHR11557">
    <property type="entry name" value="PORPHOBILINOGEN DEAMINASE"/>
    <property type="match status" value="1"/>
</dbReference>
<dbReference type="InterPro" id="IPR036803">
    <property type="entry name" value="Porphobilinogen_deaminase_C_sf"/>
</dbReference>
<dbReference type="RefSeq" id="WP_070205304.1">
    <property type="nucleotide sequence ID" value="NZ_LJGZ01000114.1"/>
</dbReference>
<evidence type="ECO:0000256" key="1">
    <source>
        <dbReference type="ARBA" id="ARBA00001916"/>
    </source>
</evidence>
<keyword evidence="13" id="KW-1185">Reference proteome</keyword>
<dbReference type="PROSITE" id="PS00533">
    <property type="entry name" value="PORPHOBILINOGEN_DEAM"/>
    <property type="match status" value="1"/>
</dbReference>
<evidence type="ECO:0000256" key="6">
    <source>
        <dbReference type="ARBA" id="ARBA00022679"/>
    </source>
</evidence>
<evidence type="ECO:0000256" key="7">
    <source>
        <dbReference type="ARBA" id="ARBA00023244"/>
    </source>
</evidence>
<evidence type="ECO:0000256" key="8">
    <source>
        <dbReference type="ARBA" id="ARBA00048169"/>
    </source>
</evidence>
<evidence type="ECO:0000256" key="3">
    <source>
        <dbReference type="ARBA" id="ARBA00005638"/>
    </source>
</evidence>
<dbReference type="GO" id="GO:0005737">
    <property type="term" value="C:cytoplasm"/>
    <property type="evidence" value="ECO:0007669"/>
    <property type="project" value="UniProtKB-UniRule"/>
</dbReference>
<evidence type="ECO:0000313" key="12">
    <source>
        <dbReference type="EMBL" id="OEV14631.1"/>
    </source>
</evidence>
<proteinExistence type="inferred from homology"/>
<dbReference type="PIRSF" id="PIRSF001438">
    <property type="entry name" value="4pyrrol_synth_OHMeBilane_synth"/>
    <property type="match status" value="1"/>
</dbReference>
<feature type="domain" description="Porphobilinogen deaminase C-terminal" evidence="11">
    <location>
        <begin position="227"/>
        <end position="296"/>
    </location>
</feature>
<dbReference type="FunFam" id="3.40.190.10:FF:000005">
    <property type="entry name" value="Porphobilinogen deaminase"/>
    <property type="match status" value="1"/>
</dbReference>
<reference evidence="12 13" key="1">
    <citation type="journal article" date="2016" name="Front. Microbiol.">
        <title>Comparative Genomics Analysis of Streptomyces Species Reveals Their Adaptation to the Marine Environment and Their Diversity at the Genomic Level.</title>
        <authorList>
            <person name="Tian X."/>
            <person name="Zhang Z."/>
            <person name="Yang T."/>
            <person name="Chen M."/>
            <person name="Li J."/>
            <person name="Chen F."/>
            <person name="Yang J."/>
            <person name="Li W."/>
            <person name="Zhang B."/>
            <person name="Zhang Z."/>
            <person name="Wu J."/>
            <person name="Zhang C."/>
            <person name="Long L."/>
            <person name="Xiao J."/>
        </authorList>
    </citation>
    <scope>NUCLEOTIDE SEQUENCE [LARGE SCALE GENOMIC DNA]</scope>
    <source>
        <strain evidence="12 13">SCSIO M10372</strain>
    </source>
</reference>
<dbReference type="Pfam" id="PF01379">
    <property type="entry name" value="Porphobil_deam"/>
    <property type="match status" value="1"/>
</dbReference>
<accession>A0A1E7LET8</accession>
<dbReference type="SUPFAM" id="SSF53850">
    <property type="entry name" value="Periplasmic binding protein-like II"/>
    <property type="match status" value="1"/>
</dbReference>
<comment type="similarity">
    <text evidence="3">Belongs to the HMBS family.</text>
</comment>
<dbReference type="InterPro" id="IPR000860">
    <property type="entry name" value="HemC"/>
</dbReference>
<comment type="function">
    <text evidence="2">Tetrapolymerization of the monopyrrole PBG into the hydroxymethylbilane pre-uroporphyrinogen in several discrete steps.</text>
</comment>
<dbReference type="Gene3D" id="3.40.190.10">
    <property type="entry name" value="Periplasmic binding protein-like II"/>
    <property type="match status" value="2"/>
</dbReference>
<comment type="cofactor">
    <cofactor evidence="1">
        <name>dipyrromethane</name>
        <dbReference type="ChEBI" id="CHEBI:60342"/>
    </cofactor>
</comment>
<dbReference type="PANTHER" id="PTHR11557:SF0">
    <property type="entry name" value="PORPHOBILINOGEN DEAMINASE"/>
    <property type="match status" value="1"/>
</dbReference>
<name>A0A1E7LET8_9ACTN</name>
<sequence>MSDVVRIGSRASKLARTQVGEWLAPLAGQFAGVVFKREVILEGGDQDRVTPTLAEVARTAGGSAFSSNQEAALVAGRVDVIVHSLKDLPTTVTEGTTLLTTPGPREDVRDVLCGATLAELPEGATVGTGAPRRVAQLLALRPDLEVVPIRGNVPGRLARTTKGTLDAVVLAAAGLNRLGLTPEVHEVLDPHVFPPSPGQGALGIQVRTGSTAARLLAGTGNGEVDACVRAERAVLAELHGGCSVPVGAWGRVGWDGLLYLSAAVTSTDGSRQVTADATGPADGPEKLGFCVAAELLDQGAAEILAAIRKA</sequence>
<comment type="catalytic activity">
    <reaction evidence="8">
        <text>4 porphobilinogen + H2O = hydroxymethylbilane + 4 NH4(+)</text>
        <dbReference type="Rhea" id="RHEA:13185"/>
        <dbReference type="ChEBI" id="CHEBI:15377"/>
        <dbReference type="ChEBI" id="CHEBI:28938"/>
        <dbReference type="ChEBI" id="CHEBI:57845"/>
        <dbReference type="ChEBI" id="CHEBI:58126"/>
        <dbReference type="EC" id="2.5.1.61"/>
    </reaction>
</comment>
<dbReference type="AlphaFoldDB" id="A0A1E7LET8"/>
<dbReference type="EC" id="2.5.1.61" evidence="5 9"/>
<dbReference type="EMBL" id="LJGZ01000114">
    <property type="protein sequence ID" value="OEV14631.1"/>
    <property type="molecule type" value="Genomic_DNA"/>
</dbReference>
<organism evidence="12 13">
    <name type="scientific">Streptomyces nanshensis</name>
    <dbReference type="NCBI Taxonomy" id="518642"/>
    <lineage>
        <taxon>Bacteria</taxon>
        <taxon>Bacillati</taxon>
        <taxon>Actinomycetota</taxon>
        <taxon>Actinomycetes</taxon>
        <taxon>Kitasatosporales</taxon>
        <taxon>Streptomycetaceae</taxon>
        <taxon>Streptomyces</taxon>
    </lineage>
</organism>
<dbReference type="Proteomes" id="UP000175971">
    <property type="component" value="Unassembled WGS sequence"/>
</dbReference>
<feature type="domain" description="Porphobilinogen deaminase N-terminal" evidence="10">
    <location>
        <begin position="5"/>
        <end position="212"/>
    </location>
</feature>
<evidence type="ECO:0000256" key="9">
    <source>
        <dbReference type="NCBIfam" id="TIGR00212"/>
    </source>
</evidence>
<dbReference type="InterPro" id="IPR022418">
    <property type="entry name" value="Porphobilinogen_deaminase_C"/>
</dbReference>
<evidence type="ECO:0000259" key="10">
    <source>
        <dbReference type="Pfam" id="PF01379"/>
    </source>
</evidence>
<dbReference type="PATRIC" id="fig|518642.7.peg.8483"/>
<dbReference type="CDD" id="cd00494">
    <property type="entry name" value="PBP2_HMBS"/>
    <property type="match status" value="1"/>
</dbReference>
<dbReference type="InterPro" id="IPR022417">
    <property type="entry name" value="Porphobilin_deaminase_N"/>
</dbReference>
<dbReference type="InterPro" id="IPR022419">
    <property type="entry name" value="Porphobilin_deaminase_cofac_BS"/>
</dbReference>